<dbReference type="eggNOG" id="COG2336">
    <property type="taxonomic scope" value="Bacteria"/>
</dbReference>
<keyword evidence="3" id="KW-1185">Reference proteome</keyword>
<protein>
    <submittedName>
        <fullName evidence="2">SpoVT/AbrB-like cell growth regulatory protein</fullName>
    </submittedName>
</protein>
<keyword evidence="2" id="KW-0614">Plasmid</keyword>
<dbReference type="EMBL" id="CP001879">
    <property type="protein sequence ID" value="ADC51992.1"/>
    <property type="molecule type" value="Genomic_DNA"/>
</dbReference>
<evidence type="ECO:0000313" key="3">
    <source>
        <dbReference type="Proteomes" id="UP000001544"/>
    </source>
</evidence>
<sequence>MIMAVGKVESKITNVGNGLGIMLPQKVVQHLGINYGDHISFHMEGNEIRIQKSKKSPATKEVDQDFLDSVNEMMDTYDETFKGLVDR</sequence>
<dbReference type="GO" id="GO:0003677">
    <property type="term" value="F:DNA binding"/>
    <property type="evidence" value="ECO:0007669"/>
    <property type="project" value="InterPro"/>
</dbReference>
<dbReference type="AlphaFoldDB" id="D3G0W6"/>
<dbReference type="InterPro" id="IPR037914">
    <property type="entry name" value="SpoVT-AbrB_sf"/>
</dbReference>
<evidence type="ECO:0000313" key="2">
    <source>
        <dbReference type="EMBL" id="ADC51992.1"/>
    </source>
</evidence>
<feature type="domain" description="SpoVT-AbrB" evidence="1">
    <location>
        <begin position="13"/>
        <end position="58"/>
    </location>
</feature>
<name>D3G0W6_ALKPO</name>
<dbReference type="RefSeq" id="WP_012960921.1">
    <property type="nucleotide sequence ID" value="NC_013792.1"/>
</dbReference>
<organism evidence="2 3">
    <name type="scientific">Alkalihalophilus pseudofirmus (strain ATCC BAA-2126 / JCM 17055 / OF4)</name>
    <name type="common">Bacillus pseudofirmus</name>
    <dbReference type="NCBI Taxonomy" id="398511"/>
    <lineage>
        <taxon>Bacteria</taxon>
        <taxon>Bacillati</taxon>
        <taxon>Bacillota</taxon>
        <taxon>Bacilli</taxon>
        <taxon>Bacillales</taxon>
        <taxon>Bacillaceae</taxon>
        <taxon>Alkalihalophilus</taxon>
    </lineage>
</organism>
<dbReference type="SUPFAM" id="SSF89447">
    <property type="entry name" value="AbrB/MazE/MraZ-like"/>
    <property type="match status" value="1"/>
</dbReference>
<dbReference type="HOGENOM" id="CLU_178271_0_0_9"/>
<dbReference type="Gene3D" id="2.10.260.10">
    <property type="match status" value="1"/>
</dbReference>
<reference evidence="2 3" key="1">
    <citation type="journal article" date="2011" name="Environ. Microbiol.">
        <title>Genome of alkaliphilic Bacillus pseudofirmus OF4 reveals adaptations that support the ability to grow in an external pH range from 7.5 to 11.4.</title>
        <authorList>
            <person name="Janto B."/>
            <person name="Ahmed A."/>
            <person name="Ito M."/>
            <person name="Liu J."/>
            <person name="Hicks D.B."/>
            <person name="Pagni S."/>
            <person name="Fackelmayer O.J."/>
            <person name="Smith T.A."/>
            <person name="Earl J."/>
            <person name="Elbourne L.D."/>
            <person name="Hassan K."/>
            <person name="Paulsen I.T."/>
            <person name="Kolsto A.B."/>
            <person name="Tourasse N.J."/>
            <person name="Ehrlich G.D."/>
            <person name="Boissy R."/>
            <person name="Ivey D.M."/>
            <person name="Li G."/>
            <person name="Xue Y."/>
            <person name="Ma Y."/>
            <person name="Hu F.Z."/>
            <person name="Krulwich T.A."/>
        </authorList>
    </citation>
    <scope>NUCLEOTIDE SEQUENCE [LARGE SCALE GENOMIC DNA]</scope>
    <source>
        <strain evidence="3">ATCC BAA-2126 / JCM 17055 / OF4</strain>
    </source>
</reference>
<dbReference type="InterPro" id="IPR007159">
    <property type="entry name" value="SpoVT-AbrB_dom"/>
</dbReference>
<geneLocation type="plasmid" evidence="2 3">
    <name>pBpOF4-01</name>
</geneLocation>
<proteinExistence type="predicted"/>
<gene>
    <name evidence="2" type="ordered locus">BpOF4_19964</name>
</gene>
<accession>D3G0W6</accession>
<dbReference type="Proteomes" id="UP000001544">
    <property type="component" value="Plasmid pBpOF4-01"/>
</dbReference>
<dbReference type="SMART" id="SM00966">
    <property type="entry name" value="SpoVT_AbrB"/>
    <property type="match status" value="1"/>
</dbReference>
<dbReference type="KEGG" id="bpf:BpOF4_19964"/>
<evidence type="ECO:0000259" key="1">
    <source>
        <dbReference type="SMART" id="SM00966"/>
    </source>
</evidence>